<evidence type="ECO:0000256" key="1">
    <source>
        <dbReference type="SAM" id="MobiDB-lite"/>
    </source>
</evidence>
<feature type="region of interest" description="Disordered" evidence="1">
    <location>
        <begin position="22"/>
        <end position="134"/>
    </location>
</feature>
<keyword evidence="4" id="KW-1185">Reference proteome</keyword>
<dbReference type="Proteomes" id="UP000434044">
    <property type="component" value="Unassembled WGS sequence"/>
</dbReference>
<evidence type="ECO:0000313" key="3">
    <source>
        <dbReference type="EMBL" id="MTW20816.1"/>
    </source>
</evidence>
<dbReference type="OrthoDB" id="9866638at2"/>
<accession>A0A6N8EDY0</accession>
<keyword evidence="2" id="KW-0732">Signal</keyword>
<feature type="compositionally biased region" description="Basic and acidic residues" evidence="1">
    <location>
        <begin position="54"/>
        <end position="100"/>
    </location>
</feature>
<feature type="compositionally biased region" description="Basic and acidic residues" evidence="1">
    <location>
        <begin position="109"/>
        <end position="119"/>
    </location>
</feature>
<dbReference type="EMBL" id="WNKT01000010">
    <property type="protein sequence ID" value="MTW20816.1"/>
    <property type="molecule type" value="Genomic_DNA"/>
</dbReference>
<dbReference type="AlphaFoldDB" id="A0A6N8EDY0"/>
<gene>
    <name evidence="3" type="ORF">GJ668_06855</name>
</gene>
<evidence type="ECO:0000313" key="4">
    <source>
        <dbReference type="Proteomes" id="UP000434044"/>
    </source>
</evidence>
<reference evidence="3 4" key="1">
    <citation type="submission" date="2019-11" db="EMBL/GenBank/DDBJ databases">
        <title>Whole-genome sequence of the anaerobic purple sulfur bacterium Allochromatium palmeri DSM 15591.</title>
        <authorList>
            <person name="Kyndt J.A."/>
            <person name="Meyer T.E."/>
        </authorList>
    </citation>
    <scope>NUCLEOTIDE SEQUENCE [LARGE SCALE GENOMIC DNA]</scope>
    <source>
        <strain evidence="3 4">DSM 15591</strain>
    </source>
</reference>
<name>A0A6N8EDY0_9GAMM</name>
<evidence type="ECO:0000256" key="2">
    <source>
        <dbReference type="SAM" id="SignalP"/>
    </source>
</evidence>
<feature type="chain" id="PRO_5026726713" description="DUF4148 domain-containing protein" evidence="2">
    <location>
        <begin position="24"/>
        <end position="134"/>
    </location>
</feature>
<feature type="signal peptide" evidence="2">
    <location>
        <begin position="1"/>
        <end position="23"/>
    </location>
</feature>
<proteinExistence type="predicted"/>
<comment type="caution">
    <text evidence="3">The sequence shown here is derived from an EMBL/GenBank/DDBJ whole genome shotgun (WGS) entry which is preliminary data.</text>
</comment>
<sequence>MKGRNTLLVLVATGLLLSLPVQAQRGGSPGPKFDDRLDRQSSAIQRGIDSGALTRREVKTLRREQSETRQFMRDVRRDGYPPHEARRMIERRLDRVDRQIRKLSNNRDVAPHYRGDRRGPPSHGQDNGRYDDRR</sequence>
<organism evidence="3 4">
    <name type="scientific">Allochromatium palmeri</name>
    <dbReference type="NCBI Taxonomy" id="231048"/>
    <lineage>
        <taxon>Bacteria</taxon>
        <taxon>Pseudomonadati</taxon>
        <taxon>Pseudomonadota</taxon>
        <taxon>Gammaproteobacteria</taxon>
        <taxon>Chromatiales</taxon>
        <taxon>Chromatiaceae</taxon>
        <taxon>Allochromatium</taxon>
    </lineage>
</organism>
<dbReference type="RefSeq" id="WP_155449404.1">
    <property type="nucleotide sequence ID" value="NZ_WNKT01000010.1"/>
</dbReference>
<protein>
    <recommendedName>
        <fullName evidence="5">DUF4148 domain-containing protein</fullName>
    </recommendedName>
</protein>
<evidence type="ECO:0008006" key="5">
    <source>
        <dbReference type="Google" id="ProtNLM"/>
    </source>
</evidence>